<organism evidence="2 3">
    <name type="scientific">Pseudomonas juntendi</name>
    <dbReference type="NCBI Taxonomy" id="2666183"/>
    <lineage>
        <taxon>Bacteria</taxon>
        <taxon>Pseudomonadati</taxon>
        <taxon>Pseudomonadota</taxon>
        <taxon>Gammaproteobacteria</taxon>
        <taxon>Pseudomonadales</taxon>
        <taxon>Pseudomonadaceae</taxon>
        <taxon>Pseudomonas</taxon>
    </lineage>
</organism>
<evidence type="ECO:0000313" key="3">
    <source>
        <dbReference type="Proteomes" id="UP000545074"/>
    </source>
</evidence>
<keyword evidence="1" id="KW-0732">Signal</keyword>
<gene>
    <name evidence="2" type="ORF">H4C80_05275</name>
</gene>
<feature type="chain" id="PRO_5030819106" evidence="1">
    <location>
        <begin position="23"/>
        <end position="457"/>
    </location>
</feature>
<evidence type="ECO:0000256" key="1">
    <source>
        <dbReference type="SAM" id="SignalP"/>
    </source>
</evidence>
<dbReference type="EMBL" id="JACGCX010000002">
    <property type="protein sequence ID" value="MBA6096559.1"/>
    <property type="molecule type" value="Genomic_DNA"/>
</dbReference>
<evidence type="ECO:0000313" key="2">
    <source>
        <dbReference type="EMBL" id="MBA6096559.1"/>
    </source>
</evidence>
<name>A0A7W2KDL8_9PSED</name>
<reference evidence="2 3" key="1">
    <citation type="submission" date="2020-07" db="EMBL/GenBank/DDBJ databases">
        <title>Diversity of carbapenemase encoding genes among Pseudomonas putida group clinical isolates in a tertiary Brazilian hospital.</title>
        <authorList>
            <person name="Alberto-Lei F."/>
            <person name="Nodari C.S."/>
            <person name="Streling A.P."/>
            <person name="Paulino J.T."/>
            <person name="Bessa-Neto F.O."/>
            <person name="Cayo R."/>
            <person name="Gales A.C."/>
        </authorList>
    </citation>
    <scope>NUCLEOTIDE SEQUENCE [LARGE SCALE GENOMIC DNA]</scope>
    <source>
        <strain evidence="2 3">12815</strain>
    </source>
</reference>
<dbReference type="AlphaFoldDB" id="A0A7W2KDL8"/>
<proteinExistence type="predicted"/>
<protein>
    <submittedName>
        <fullName evidence="2">Uncharacterized protein</fullName>
    </submittedName>
</protein>
<dbReference type="Proteomes" id="UP000545074">
    <property type="component" value="Unassembled WGS sequence"/>
</dbReference>
<accession>A0A7W2KDL8</accession>
<dbReference type="RefSeq" id="WP_182389059.1">
    <property type="nucleotide sequence ID" value="NZ_JACGCX010000002.1"/>
</dbReference>
<dbReference type="PROSITE" id="PS51257">
    <property type="entry name" value="PROKAR_LIPOPROTEIN"/>
    <property type="match status" value="1"/>
</dbReference>
<sequence length="457" mass="50541">MWTRIALSLLTLASLIGCVSHTSSVLPARPPAQTQALTSATAKSQQLIELNKRGEQAVTQLKVWYDSVTEDCGGPDKPSYLCSGFEMRATGFSPESLPWDPSRKHLDKGAIAFSWVRRDTNFGRAAERFNGFLFPPLQAIPHGKLRELEVLCTFPIDGGTDNRETAQGCGPHDGFESTTDACQKVGVKDAEAWLATYSEDDIRKSRVCGWDLREAPANMRARWFEMPIKVRAGLSADAWMGYNEILLPAWQVGVGANLPVVAFFYVEGQTQAGLLAQFDQFRYHAAYGQAVPVIRIKLPTAKDQVMQLTYDEQDQAVGRPIVTSEVDFESEQVGDRKEFKVDQTTFKLHGTGGISDDSHSGDGSAIKAKHLTFDGSTEILLPGTGTRRVSYDWGCSDLCTRDLTFTDNHKRLSDREGMHYGSDELTVNGPEILHLHMVEDGENPRMVIDNVHVTQAP</sequence>
<comment type="caution">
    <text evidence="2">The sequence shown here is derived from an EMBL/GenBank/DDBJ whole genome shotgun (WGS) entry which is preliminary data.</text>
</comment>
<feature type="signal peptide" evidence="1">
    <location>
        <begin position="1"/>
        <end position="22"/>
    </location>
</feature>